<proteinExistence type="predicted"/>
<name>A0A1Y9G856_ANOAL</name>
<dbReference type="Proteomes" id="UP000069272">
    <property type="component" value="Chromosome 2R"/>
</dbReference>
<feature type="transmembrane region" description="Helical" evidence="2">
    <location>
        <begin position="150"/>
        <end position="170"/>
    </location>
</feature>
<feature type="region of interest" description="Disordered" evidence="1">
    <location>
        <begin position="80"/>
        <end position="100"/>
    </location>
</feature>
<keyword evidence="2" id="KW-0472">Membrane</keyword>
<keyword evidence="4" id="KW-1185">Reference proteome</keyword>
<feature type="compositionally biased region" description="Polar residues" evidence="1">
    <location>
        <begin position="124"/>
        <end position="138"/>
    </location>
</feature>
<organism evidence="3 4">
    <name type="scientific">Anopheles albimanus</name>
    <name type="common">New world malaria mosquito</name>
    <dbReference type="NCBI Taxonomy" id="7167"/>
    <lineage>
        <taxon>Eukaryota</taxon>
        <taxon>Metazoa</taxon>
        <taxon>Ecdysozoa</taxon>
        <taxon>Arthropoda</taxon>
        <taxon>Hexapoda</taxon>
        <taxon>Insecta</taxon>
        <taxon>Pterygota</taxon>
        <taxon>Neoptera</taxon>
        <taxon>Endopterygota</taxon>
        <taxon>Diptera</taxon>
        <taxon>Nematocera</taxon>
        <taxon>Culicoidea</taxon>
        <taxon>Culicidae</taxon>
        <taxon>Anophelinae</taxon>
        <taxon>Anopheles</taxon>
    </lineage>
</organism>
<keyword evidence="2" id="KW-1133">Transmembrane helix</keyword>
<sequence>MTHLLLLQHNPTLRKDPPVGTVGSGYQCFQVNYTVQDVWNYQMGCTYADNRICKGWKLNTQCASVPAKAVVTTTTVPSSSGVLPVSTSQKPNNASSTTLIPANRTNRSTTMTMVPTTTKMIQIAKNTTESPKTTQRPVKSNRESHSDAKAYTIAGEFIALALAATIWNAFFVHHLW</sequence>
<keyword evidence="2" id="KW-0812">Transmembrane</keyword>
<dbReference type="AlphaFoldDB" id="A0A1Y9G856"/>
<reference evidence="3" key="2">
    <citation type="submission" date="2022-08" db="UniProtKB">
        <authorList>
            <consortium name="EnsemblMetazoa"/>
        </authorList>
    </citation>
    <scope>IDENTIFICATION</scope>
    <source>
        <strain evidence="3">STECLA/ALBI9_A</strain>
    </source>
</reference>
<dbReference type="EnsemblMetazoa" id="AALB015923-RA">
    <property type="protein sequence ID" value="AALB015923-PA"/>
    <property type="gene ID" value="AALB015923"/>
</dbReference>
<evidence type="ECO:0000313" key="3">
    <source>
        <dbReference type="EnsemblMetazoa" id="AALB015923-PA"/>
    </source>
</evidence>
<evidence type="ECO:0000256" key="2">
    <source>
        <dbReference type="SAM" id="Phobius"/>
    </source>
</evidence>
<reference evidence="3 4" key="1">
    <citation type="journal article" date="2017" name="G3 (Bethesda)">
        <title>The Physical Genome Mapping of Anopheles albimanus Corrected Scaffold Misassemblies and Identified Interarm Rearrangements in Genus Anopheles.</title>
        <authorList>
            <person name="Artemov G.N."/>
            <person name="Peery A.N."/>
            <person name="Jiang X."/>
            <person name="Tu Z."/>
            <person name="Stegniy V.N."/>
            <person name="Sharakhova M.V."/>
            <person name="Sharakhov I.V."/>
        </authorList>
    </citation>
    <scope>NUCLEOTIDE SEQUENCE [LARGE SCALE GENOMIC DNA]</scope>
    <source>
        <strain evidence="3 4">ALBI9_A</strain>
    </source>
</reference>
<feature type="region of interest" description="Disordered" evidence="1">
    <location>
        <begin position="124"/>
        <end position="145"/>
    </location>
</feature>
<accession>A0A1Y9G856</accession>
<feature type="compositionally biased region" description="Polar residues" evidence="1">
    <location>
        <begin position="89"/>
        <end position="100"/>
    </location>
</feature>
<protein>
    <submittedName>
        <fullName evidence="3">Uncharacterized protein</fullName>
    </submittedName>
</protein>
<dbReference type="VEuPathDB" id="VectorBase:AALB015923"/>
<evidence type="ECO:0000256" key="1">
    <source>
        <dbReference type="SAM" id="MobiDB-lite"/>
    </source>
</evidence>
<evidence type="ECO:0000313" key="4">
    <source>
        <dbReference type="Proteomes" id="UP000069272"/>
    </source>
</evidence>